<evidence type="ECO:0000256" key="4">
    <source>
        <dbReference type="ARBA" id="ARBA00022840"/>
    </source>
</evidence>
<protein>
    <submittedName>
        <fullName evidence="6">Serine/threonine-protein kinase</fullName>
        <ecNumber evidence="6">2.7.11.1</ecNumber>
    </submittedName>
</protein>
<feature type="domain" description="Protein kinase" evidence="5">
    <location>
        <begin position="18"/>
        <end position="220"/>
    </location>
</feature>
<accession>A0ABV4QAT2</accession>
<dbReference type="Gene3D" id="1.10.510.10">
    <property type="entry name" value="Transferase(Phosphotransferase) domain 1"/>
    <property type="match status" value="1"/>
</dbReference>
<keyword evidence="2" id="KW-0547">Nucleotide-binding</keyword>
<evidence type="ECO:0000313" key="7">
    <source>
        <dbReference type="Proteomes" id="UP001569963"/>
    </source>
</evidence>
<dbReference type="PANTHER" id="PTHR43289">
    <property type="entry name" value="MITOGEN-ACTIVATED PROTEIN KINASE KINASE KINASE 20-RELATED"/>
    <property type="match status" value="1"/>
</dbReference>
<dbReference type="GO" id="GO:0004674">
    <property type="term" value="F:protein serine/threonine kinase activity"/>
    <property type="evidence" value="ECO:0007669"/>
    <property type="project" value="UniProtKB-EC"/>
</dbReference>
<dbReference type="PANTHER" id="PTHR43289:SF34">
    <property type="entry name" value="SERINE_THREONINE-PROTEIN KINASE YBDM-RELATED"/>
    <property type="match status" value="1"/>
</dbReference>
<evidence type="ECO:0000256" key="2">
    <source>
        <dbReference type="ARBA" id="ARBA00022741"/>
    </source>
</evidence>
<dbReference type="SMART" id="SM00220">
    <property type="entry name" value="S_TKc"/>
    <property type="match status" value="1"/>
</dbReference>
<organism evidence="6 7">
    <name type="scientific">Actinomadura monticuli</name>
    <dbReference type="NCBI Taxonomy" id="3097367"/>
    <lineage>
        <taxon>Bacteria</taxon>
        <taxon>Bacillati</taxon>
        <taxon>Actinomycetota</taxon>
        <taxon>Actinomycetes</taxon>
        <taxon>Streptosporangiales</taxon>
        <taxon>Thermomonosporaceae</taxon>
        <taxon>Actinomadura</taxon>
    </lineage>
</organism>
<name>A0ABV4QAT2_9ACTN</name>
<keyword evidence="7" id="KW-1185">Reference proteome</keyword>
<dbReference type="Pfam" id="PF00069">
    <property type="entry name" value="Pkinase"/>
    <property type="match status" value="1"/>
</dbReference>
<keyword evidence="4" id="KW-0067">ATP-binding</keyword>
<dbReference type="SUPFAM" id="SSF56112">
    <property type="entry name" value="Protein kinase-like (PK-like)"/>
    <property type="match status" value="1"/>
</dbReference>
<dbReference type="EMBL" id="JAXCEI010000005">
    <property type="protein sequence ID" value="MFA1539659.1"/>
    <property type="molecule type" value="Genomic_DNA"/>
</dbReference>
<proteinExistence type="predicted"/>
<dbReference type="EC" id="2.7.11.1" evidence="6"/>
<reference evidence="6 7" key="1">
    <citation type="submission" date="2023-11" db="EMBL/GenBank/DDBJ databases">
        <title>Actinomadura monticuli sp. nov., isolated from volcanic ash.</title>
        <authorList>
            <person name="Lee S.D."/>
            <person name="Yang H."/>
            <person name="Kim I.S."/>
        </authorList>
    </citation>
    <scope>NUCLEOTIDE SEQUENCE [LARGE SCALE GENOMIC DNA]</scope>
    <source>
        <strain evidence="6 7">DLS-62</strain>
    </source>
</reference>
<dbReference type="InterPro" id="IPR000719">
    <property type="entry name" value="Prot_kinase_dom"/>
</dbReference>
<dbReference type="Gene3D" id="3.30.200.20">
    <property type="entry name" value="Phosphorylase Kinase, domain 1"/>
    <property type="match status" value="1"/>
</dbReference>
<evidence type="ECO:0000259" key="5">
    <source>
        <dbReference type="PROSITE" id="PS50011"/>
    </source>
</evidence>
<keyword evidence="3 6" id="KW-0418">Kinase</keyword>
<gene>
    <name evidence="6" type="ORF">SM611_12035</name>
</gene>
<evidence type="ECO:0000313" key="6">
    <source>
        <dbReference type="EMBL" id="MFA1539659.1"/>
    </source>
</evidence>
<evidence type="ECO:0000256" key="1">
    <source>
        <dbReference type="ARBA" id="ARBA00022679"/>
    </source>
</evidence>
<sequence>MSEPQPLRPWDPQSIGRYRLSGLLGEGGQGSVYLAALDAARVAVKLLHPRYAAHESARGRFMREIQAARLVSDYTAQVLDAGEHRGVPYVVSEYIPGPSLADRVAADGPCAGGELARLASGTLAALAAIHAAGIVHCDLKPENILLGPDGPRVVDFGIARALETIAPNASRQIGTPAYMAPEQIDAGLIGPRTDMLAWGATLAFAATGTHAFGAPIGHVR</sequence>
<dbReference type="RefSeq" id="WP_371949564.1">
    <property type="nucleotide sequence ID" value="NZ_JAXCEI010000005.1"/>
</dbReference>
<dbReference type="PROSITE" id="PS50011">
    <property type="entry name" value="PROTEIN_KINASE_DOM"/>
    <property type="match status" value="1"/>
</dbReference>
<dbReference type="InterPro" id="IPR011009">
    <property type="entry name" value="Kinase-like_dom_sf"/>
</dbReference>
<dbReference type="Proteomes" id="UP001569963">
    <property type="component" value="Unassembled WGS sequence"/>
</dbReference>
<dbReference type="CDD" id="cd14014">
    <property type="entry name" value="STKc_PknB_like"/>
    <property type="match status" value="1"/>
</dbReference>
<keyword evidence="1 6" id="KW-0808">Transferase</keyword>
<evidence type="ECO:0000256" key="3">
    <source>
        <dbReference type="ARBA" id="ARBA00022777"/>
    </source>
</evidence>
<dbReference type="PROSITE" id="PS00108">
    <property type="entry name" value="PROTEIN_KINASE_ST"/>
    <property type="match status" value="1"/>
</dbReference>
<dbReference type="InterPro" id="IPR008271">
    <property type="entry name" value="Ser/Thr_kinase_AS"/>
</dbReference>
<comment type="caution">
    <text evidence="6">The sequence shown here is derived from an EMBL/GenBank/DDBJ whole genome shotgun (WGS) entry which is preliminary data.</text>
</comment>